<comment type="caution">
    <text evidence="2">The sequence shown here is derived from an EMBL/GenBank/DDBJ whole genome shotgun (WGS) entry which is preliminary data.</text>
</comment>
<organism evidence="2 3">
    <name type="scientific">Dovyalis caffra</name>
    <dbReference type="NCBI Taxonomy" id="77055"/>
    <lineage>
        <taxon>Eukaryota</taxon>
        <taxon>Viridiplantae</taxon>
        <taxon>Streptophyta</taxon>
        <taxon>Embryophyta</taxon>
        <taxon>Tracheophyta</taxon>
        <taxon>Spermatophyta</taxon>
        <taxon>Magnoliopsida</taxon>
        <taxon>eudicotyledons</taxon>
        <taxon>Gunneridae</taxon>
        <taxon>Pentapetalae</taxon>
        <taxon>rosids</taxon>
        <taxon>fabids</taxon>
        <taxon>Malpighiales</taxon>
        <taxon>Salicaceae</taxon>
        <taxon>Flacourtieae</taxon>
        <taxon>Dovyalis</taxon>
    </lineage>
</organism>
<keyword evidence="3" id="KW-1185">Reference proteome</keyword>
<feature type="region of interest" description="Disordered" evidence="1">
    <location>
        <begin position="1"/>
        <end position="31"/>
    </location>
</feature>
<sequence length="73" mass="8603">MIVTNGESNHLRFDDAKKSNNAARYRPSSQRRINKTSNFSISKELPRRVKFKLAKNFLCMARYQSLLFLLRKP</sequence>
<feature type="compositionally biased region" description="Polar residues" evidence="1">
    <location>
        <begin position="19"/>
        <end position="31"/>
    </location>
</feature>
<dbReference type="AlphaFoldDB" id="A0AAV1SEL7"/>
<reference evidence="2 3" key="1">
    <citation type="submission" date="2024-01" db="EMBL/GenBank/DDBJ databases">
        <authorList>
            <person name="Waweru B."/>
        </authorList>
    </citation>
    <scope>NUCLEOTIDE SEQUENCE [LARGE SCALE GENOMIC DNA]</scope>
</reference>
<evidence type="ECO:0000313" key="3">
    <source>
        <dbReference type="Proteomes" id="UP001314170"/>
    </source>
</evidence>
<dbReference type="Proteomes" id="UP001314170">
    <property type="component" value="Unassembled WGS sequence"/>
</dbReference>
<protein>
    <submittedName>
        <fullName evidence="2">Uncharacterized protein</fullName>
    </submittedName>
</protein>
<gene>
    <name evidence="2" type="ORF">DCAF_LOCUS21591</name>
</gene>
<name>A0AAV1SEL7_9ROSI</name>
<dbReference type="EMBL" id="CAWUPB010001173">
    <property type="protein sequence ID" value="CAK7348882.1"/>
    <property type="molecule type" value="Genomic_DNA"/>
</dbReference>
<accession>A0AAV1SEL7</accession>
<feature type="compositionally biased region" description="Basic and acidic residues" evidence="1">
    <location>
        <begin position="9"/>
        <end position="18"/>
    </location>
</feature>
<proteinExistence type="predicted"/>
<evidence type="ECO:0000256" key="1">
    <source>
        <dbReference type="SAM" id="MobiDB-lite"/>
    </source>
</evidence>
<evidence type="ECO:0000313" key="2">
    <source>
        <dbReference type="EMBL" id="CAK7348882.1"/>
    </source>
</evidence>